<comment type="similarity">
    <text evidence="1">Belongs to the universal stress protein A family.</text>
</comment>
<name>A0A7D5M4A6_9ARCH</name>
<organism evidence="3 4">
    <name type="scientific">Nitrosopumilus ureiphilus</name>
    <dbReference type="NCBI Taxonomy" id="1470067"/>
    <lineage>
        <taxon>Archaea</taxon>
        <taxon>Nitrososphaerota</taxon>
        <taxon>Nitrososphaeria</taxon>
        <taxon>Nitrosopumilales</taxon>
        <taxon>Nitrosopumilaceae</taxon>
        <taxon>Nitrosopumilus</taxon>
    </lineage>
</organism>
<evidence type="ECO:0000313" key="3">
    <source>
        <dbReference type="EMBL" id="QLH06806.1"/>
    </source>
</evidence>
<proteinExistence type="inferred from homology"/>
<dbReference type="Gene3D" id="3.40.50.620">
    <property type="entry name" value="HUPs"/>
    <property type="match status" value="1"/>
</dbReference>
<gene>
    <name evidence="3" type="ORF">C5F50_06735</name>
</gene>
<dbReference type="InterPro" id="IPR006016">
    <property type="entry name" value="UspA"/>
</dbReference>
<dbReference type="PIRSF" id="PIRSF006276">
    <property type="entry name" value="UspA"/>
    <property type="match status" value="1"/>
</dbReference>
<sequence length="156" mass="17557">MCENLFIIMKANKIKTIAIPFDGSIHSKHAFDMALSLAQKYHSKLILVTCVEKINGSWYGKEFTPTYNQDVKKYKEKILRETSKLEQISKKKNIKTITKIFVSDSIVEQILSFSKSSKVDMIVIGSHGRTGIDKLILGSVVNGVVQRSKIPVLVVQ</sequence>
<dbReference type="Proteomes" id="UP000509478">
    <property type="component" value="Chromosome"/>
</dbReference>
<dbReference type="Pfam" id="PF00582">
    <property type="entry name" value="Usp"/>
    <property type="match status" value="1"/>
</dbReference>
<dbReference type="PANTHER" id="PTHR46268">
    <property type="entry name" value="STRESS RESPONSE PROTEIN NHAX"/>
    <property type="match status" value="1"/>
</dbReference>
<evidence type="ECO:0000256" key="1">
    <source>
        <dbReference type="ARBA" id="ARBA00008791"/>
    </source>
</evidence>
<dbReference type="AlphaFoldDB" id="A0A7D5M4A6"/>
<protein>
    <submittedName>
        <fullName evidence="3">Universal stress protein</fullName>
    </submittedName>
</protein>
<dbReference type="SUPFAM" id="SSF52402">
    <property type="entry name" value="Adenine nucleotide alpha hydrolases-like"/>
    <property type="match status" value="1"/>
</dbReference>
<dbReference type="EMBL" id="CP026995">
    <property type="protein sequence ID" value="QLH06806.1"/>
    <property type="molecule type" value="Genomic_DNA"/>
</dbReference>
<dbReference type="CDD" id="cd00293">
    <property type="entry name" value="USP-like"/>
    <property type="match status" value="1"/>
</dbReference>
<accession>A0A7D5M4A6</accession>
<dbReference type="KEGG" id="nue:C5F50_06735"/>
<dbReference type="InterPro" id="IPR006015">
    <property type="entry name" value="Universal_stress_UspA"/>
</dbReference>
<reference evidence="3 4" key="1">
    <citation type="submission" date="2018-02" db="EMBL/GenBank/DDBJ databases">
        <title>Complete genome of Nitrosopumilus ureaphilus PS0.</title>
        <authorList>
            <person name="Qin W."/>
            <person name="Zheng Y."/>
            <person name="Stahl D.A."/>
        </authorList>
    </citation>
    <scope>NUCLEOTIDE SEQUENCE [LARGE SCALE GENOMIC DNA]</scope>
    <source>
        <strain evidence="3 4">PS0</strain>
    </source>
</reference>
<dbReference type="PRINTS" id="PR01438">
    <property type="entry name" value="UNVRSLSTRESS"/>
</dbReference>
<dbReference type="PANTHER" id="PTHR46268:SF6">
    <property type="entry name" value="UNIVERSAL STRESS PROTEIN UP12"/>
    <property type="match status" value="1"/>
</dbReference>
<keyword evidence="4" id="KW-1185">Reference proteome</keyword>
<dbReference type="InterPro" id="IPR014729">
    <property type="entry name" value="Rossmann-like_a/b/a_fold"/>
</dbReference>
<evidence type="ECO:0000313" key="4">
    <source>
        <dbReference type="Proteomes" id="UP000509478"/>
    </source>
</evidence>
<feature type="domain" description="UspA" evidence="2">
    <location>
        <begin position="14"/>
        <end position="155"/>
    </location>
</feature>
<evidence type="ECO:0000259" key="2">
    <source>
        <dbReference type="Pfam" id="PF00582"/>
    </source>
</evidence>